<accession>E8ZIB2</accession>
<reference evidence="1 2" key="1">
    <citation type="journal article" date="2011" name="J. Bacteriol.">
        <title>Complete genome sequence of Mycoplasma haemofelis, a hemotropic mycoplasma.</title>
        <authorList>
            <person name="Barker E.N."/>
            <person name="Helps C.R."/>
            <person name="Peters I.R."/>
            <person name="Darby A.C."/>
            <person name="Radford A.D."/>
            <person name="Tasker S."/>
        </authorList>
    </citation>
    <scope>NUCLEOTIDE SEQUENCE [LARGE SCALE GENOMIC DNA]</scope>
    <source>
        <strain evidence="1 2">Langford 1</strain>
    </source>
</reference>
<organism evidence="1 2">
    <name type="scientific">Mycoplasma haemofelis (strain Langford 1)</name>
    <name type="common">Haemobartonella felis</name>
    <dbReference type="NCBI Taxonomy" id="941640"/>
    <lineage>
        <taxon>Bacteria</taxon>
        <taxon>Bacillati</taxon>
        <taxon>Mycoplasmatota</taxon>
        <taxon>Mollicutes</taxon>
        <taxon>Mycoplasmataceae</taxon>
        <taxon>Mycoplasma</taxon>
    </lineage>
</organism>
<evidence type="ECO:0000313" key="1">
    <source>
        <dbReference type="EMBL" id="CBY92883.1"/>
    </source>
</evidence>
<dbReference type="Proteomes" id="UP000008637">
    <property type="component" value="Chromosome"/>
</dbReference>
<dbReference type="AlphaFoldDB" id="E8ZIB2"/>
<evidence type="ECO:0000313" key="2">
    <source>
        <dbReference type="Proteomes" id="UP000008637"/>
    </source>
</evidence>
<dbReference type="KEGG" id="mha:HF1_08750"/>
<keyword evidence="2" id="KW-1185">Reference proteome</keyword>
<protein>
    <submittedName>
        <fullName evidence="1">Uncharacterized protein</fullName>
    </submittedName>
</protein>
<gene>
    <name evidence="1" type="ordered locus">HF1_08750</name>
</gene>
<dbReference type="HOGENOM" id="CLU_098620_1_0_14"/>
<name>E8ZIB2_MYCHL</name>
<dbReference type="OrthoDB" id="9823172at2"/>
<dbReference type="EMBL" id="FR773153">
    <property type="protein sequence ID" value="CBY92883.1"/>
    <property type="molecule type" value="Genomic_DNA"/>
</dbReference>
<proteinExistence type="predicted"/>
<sequence>MTTFSKAVLGAGSVAGVTGAGYLGLSHLNQEQTTPIQELVFQNPSIVLIDSNEGDRWSKIWTEYTKLNANKIKDSWGLEGWDHTKTQTRLPSLEAKCLAKRRKEVKDIEDKDYRDFVTWCTREAEFKDKLAREGYKPISETDQESTWTSNFSEYKKADNKLKIHGLTIGDQEQESNKLKEGCKAALSKPVSDPDYASTFEAIKRWCAVK</sequence>